<name>A0A0H5AF61_9PSED</name>
<dbReference type="EMBL" id="CP011507">
    <property type="protein sequence ID" value="AKS09746.1"/>
    <property type="molecule type" value="Genomic_DNA"/>
</dbReference>
<organism evidence="1 2">
    <name type="scientific">Pseudomonas trivialis</name>
    <dbReference type="NCBI Taxonomy" id="200450"/>
    <lineage>
        <taxon>Bacteria</taxon>
        <taxon>Pseudomonadati</taxon>
        <taxon>Pseudomonadota</taxon>
        <taxon>Gammaproteobacteria</taxon>
        <taxon>Pseudomonadales</taxon>
        <taxon>Pseudomonadaceae</taxon>
        <taxon>Pseudomonas</taxon>
    </lineage>
</organism>
<protein>
    <recommendedName>
        <fullName evidence="3">Lipoprotein</fullName>
    </recommendedName>
</protein>
<reference evidence="1 2" key="1">
    <citation type="journal article" date="2015" name="Genome Announc.">
        <title>Complete Genome Sequence of the Rhizobacterium Pseudomonas trivialis Strain IHBB745 with Multiple Plant Growth-Promoting Activities and Tolerance to Desiccation and Alkalinity.</title>
        <authorList>
            <person name="Gulati A."/>
            <person name="Swarnkar M.K."/>
            <person name="Vyas P."/>
            <person name="Rahi P."/>
            <person name="Thakur R."/>
            <person name="Thakur N."/>
            <person name="Singh A.K."/>
        </authorList>
    </citation>
    <scope>NUCLEOTIDE SEQUENCE [LARGE SCALE GENOMIC DNA]</scope>
    <source>
        <strain evidence="2">745</strain>
    </source>
</reference>
<dbReference type="PROSITE" id="PS51257">
    <property type="entry name" value="PROKAR_LIPOPROTEIN"/>
    <property type="match status" value="1"/>
</dbReference>
<dbReference type="PATRIC" id="fig|200450.3.peg.5693"/>
<sequence length="145" mass="15740">MLSKLLFSRSLVRPGSNVVLVGAFFALVLTGCSLMEPHAQASWEVDSDVSSREVISCAQETVQALSSKNPRWAKTITRLDFNGSVLETADYSETNITGLRARVVFAAQKHRVALDIKASGPYYKDLGAQAGVVNFRDGMQACLSK</sequence>
<evidence type="ECO:0000313" key="2">
    <source>
        <dbReference type="Proteomes" id="UP000036608"/>
    </source>
</evidence>
<dbReference type="Proteomes" id="UP000036608">
    <property type="component" value="Chromosome"/>
</dbReference>
<accession>A0A0H5AF61</accession>
<gene>
    <name evidence="1" type="ORF">AA957_27720</name>
</gene>
<evidence type="ECO:0000313" key="1">
    <source>
        <dbReference type="EMBL" id="AKS09746.1"/>
    </source>
</evidence>
<reference evidence="2" key="2">
    <citation type="submission" date="2015-05" db="EMBL/GenBank/DDBJ databases">
        <authorList>
            <person name="Swarnkar M.K."/>
            <person name="Vyas P."/>
            <person name="Rahi P."/>
            <person name="Thakur R."/>
            <person name="Thakur N."/>
            <person name="Singh A.K."/>
            <person name="Gulati A."/>
        </authorList>
    </citation>
    <scope>NUCLEOTIDE SEQUENCE [LARGE SCALE GENOMIC DNA]</scope>
    <source>
        <strain evidence="2">745</strain>
    </source>
</reference>
<dbReference type="AlphaFoldDB" id="A0A0H5AF61"/>
<proteinExistence type="predicted"/>
<evidence type="ECO:0008006" key="3">
    <source>
        <dbReference type="Google" id="ProtNLM"/>
    </source>
</evidence>
<dbReference type="KEGG" id="ptv:AA957_27720"/>